<dbReference type="InterPro" id="IPR047565">
    <property type="entry name" value="Alpha-macroglob_thiol-ester_cl"/>
</dbReference>
<dbReference type="InterPro" id="IPR041555">
    <property type="entry name" value="MG3"/>
</dbReference>
<dbReference type="InterPro" id="IPR018081">
    <property type="entry name" value="Anaphylatoxin_comp_syst"/>
</dbReference>
<dbReference type="Proteomes" id="UP001460270">
    <property type="component" value="Unassembled WGS sequence"/>
</dbReference>
<dbReference type="PROSITE" id="PS01178">
    <property type="entry name" value="ANAPHYLATOXIN_2"/>
    <property type="match status" value="1"/>
</dbReference>
<dbReference type="PROSITE" id="PS01177">
    <property type="entry name" value="ANAPHYLATOXIN_1"/>
    <property type="match status" value="1"/>
</dbReference>
<evidence type="ECO:0000256" key="2">
    <source>
        <dbReference type="ARBA" id="ARBA00022525"/>
    </source>
</evidence>
<dbReference type="InterPro" id="IPR050473">
    <property type="entry name" value="A2M/Complement_sys"/>
</dbReference>
<dbReference type="EMBL" id="JBBPFD010000004">
    <property type="protein sequence ID" value="KAK7930173.1"/>
    <property type="molecule type" value="Genomic_DNA"/>
</dbReference>
<dbReference type="SMART" id="SM00104">
    <property type="entry name" value="ANATO"/>
    <property type="match status" value="1"/>
</dbReference>
<feature type="domain" description="Anaphylatoxin-like" evidence="6">
    <location>
        <begin position="639"/>
        <end position="674"/>
    </location>
</feature>
<feature type="chain" id="PRO_5043710160" description="Complement C3" evidence="5">
    <location>
        <begin position="23"/>
        <end position="1608"/>
    </location>
</feature>
<evidence type="ECO:0000259" key="6">
    <source>
        <dbReference type="PROSITE" id="PS01178"/>
    </source>
</evidence>
<protein>
    <recommendedName>
        <fullName evidence="10">Complement C3</fullName>
    </recommendedName>
</protein>
<dbReference type="Gene3D" id="2.40.50.120">
    <property type="match status" value="1"/>
</dbReference>
<dbReference type="InterPro" id="IPR008993">
    <property type="entry name" value="TIMP-like_OB-fold"/>
</dbReference>
<dbReference type="Gene3D" id="2.60.40.10">
    <property type="entry name" value="Immunoglobulins"/>
    <property type="match status" value="2"/>
</dbReference>
<dbReference type="Gene3D" id="2.20.130.20">
    <property type="match status" value="1"/>
</dbReference>
<keyword evidence="3" id="KW-0882">Thioester bond</keyword>
<dbReference type="Pfam" id="PF17790">
    <property type="entry name" value="MG1"/>
    <property type="match status" value="1"/>
</dbReference>
<dbReference type="Pfam" id="PF07703">
    <property type="entry name" value="A2M_BRD"/>
    <property type="match status" value="1"/>
</dbReference>
<dbReference type="Gene3D" id="2.60.40.690">
    <property type="entry name" value="Alpha-macroglobulin, receptor-binding domain"/>
    <property type="match status" value="1"/>
</dbReference>
<name>A0AAW0PK49_9GOBI</name>
<evidence type="ECO:0000256" key="5">
    <source>
        <dbReference type="SAM" id="SignalP"/>
    </source>
</evidence>
<dbReference type="PROSITE" id="PS50189">
    <property type="entry name" value="NTR"/>
    <property type="match status" value="1"/>
</dbReference>
<proteinExistence type="predicted"/>
<evidence type="ECO:0000256" key="1">
    <source>
        <dbReference type="ARBA" id="ARBA00004613"/>
    </source>
</evidence>
<dbReference type="InterPro" id="IPR019742">
    <property type="entry name" value="MacrogloblnA2_CS"/>
</dbReference>
<dbReference type="InterPro" id="IPR048848">
    <property type="entry name" value="C3_CUB2"/>
</dbReference>
<keyword evidence="9" id="KW-1185">Reference proteome</keyword>
<dbReference type="SUPFAM" id="SSF50242">
    <property type="entry name" value="TIMP-like"/>
    <property type="match status" value="1"/>
</dbReference>
<dbReference type="SMART" id="SM01359">
    <property type="entry name" value="A2M_N_2"/>
    <property type="match status" value="1"/>
</dbReference>
<dbReference type="InterPro" id="IPR011626">
    <property type="entry name" value="Alpha-macroglobulin_TED"/>
</dbReference>
<dbReference type="GO" id="GO:0005615">
    <property type="term" value="C:extracellular space"/>
    <property type="evidence" value="ECO:0007669"/>
    <property type="project" value="InterPro"/>
</dbReference>
<dbReference type="Gene3D" id="1.50.10.20">
    <property type="match status" value="1"/>
</dbReference>
<dbReference type="SMART" id="SM00643">
    <property type="entry name" value="C345C"/>
    <property type="match status" value="1"/>
</dbReference>
<dbReference type="CDD" id="cd00017">
    <property type="entry name" value="ANATO"/>
    <property type="match status" value="1"/>
</dbReference>
<dbReference type="InterPro" id="IPR008930">
    <property type="entry name" value="Terpenoid_cyclase/PrenylTrfase"/>
</dbReference>
<dbReference type="FunFam" id="2.60.40.1940:FF:000001">
    <property type="entry name" value="Complement component C3"/>
    <property type="match status" value="1"/>
</dbReference>
<dbReference type="PROSITE" id="PS00477">
    <property type="entry name" value="ALPHA_2_MACROGLOBULIN"/>
    <property type="match status" value="1"/>
</dbReference>
<dbReference type="CDD" id="cd02896">
    <property type="entry name" value="complement_C3_C4_C5"/>
    <property type="match status" value="1"/>
</dbReference>
<dbReference type="PROSITE" id="PS51257">
    <property type="entry name" value="PROKAR_LIPOPROTEIN"/>
    <property type="match status" value="1"/>
</dbReference>
<comment type="subcellular location">
    <subcellularLocation>
        <location evidence="1">Secreted</location>
    </subcellularLocation>
</comment>
<dbReference type="InterPro" id="IPR000020">
    <property type="entry name" value="Anaphylatoxin/fibulin"/>
</dbReference>
<dbReference type="Gene3D" id="2.60.40.1930">
    <property type="match status" value="3"/>
</dbReference>
<dbReference type="Pfam" id="PF21308">
    <property type="entry name" value="C3_CUB2"/>
    <property type="match status" value="1"/>
</dbReference>
<dbReference type="InterPro" id="IPR036595">
    <property type="entry name" value="A-macroglobulin_rcpt-bd_sf"/>
</dbReference>
<dbReference type="Gene3D" id="6.10.270.10">
    <property type="match status" value="1"/>
</dbReference>
<feature type="signal peptide" evidence="5">
    <location>
        <begin position="1"/>
        <end position="22"/>
    </location>
</feature>
<dbReference type="GO" id="GO:0004866">
    <property type="term" value="F:endopeptidase inhibitor activity"/>
    <property type="evidence" value="ECO:0007669"/>
    <property type="project" value="InterPro"/>
</dbReference>
<dbReference type="SMART" id="SM01419">
    <property type="entry name" value="Thiol-ester_cl"/>
    <property type="match status" value="1"/>
</dbReference>
<dbReference type="Gene3D" id="2.60.40.1940">
    <property type="match status" value="1"/>
</dbReference>
<keyword evidence="5" id="KW-0732">Signal</keyword>
<evidence type="ECO:0008006" key="10">
    <source>
        <dbReference type="Google" id="ProtNLM"/>
    </source>
</evidence>
<feature type="domain" description="NTR" evidence="7">
    <location>
        <begin position="1456"/>
        <end position="1605"/>
    </location>
</feature>
<dbReference type="InterPro" id="IPR013783">
    <property type="entry name" value="Ig-like_fold"/>
</dbReference>
<accession>A0AAW0PK49</accession>
<dbReference type="SMART" id="SM01361">
    <property type="entry name" value="A2M_recep"/>
    <property type="match status" value="1"/>
</dbReference>
<organism evidence="8 9">
    <name type="scientific">Mugilogobius chulae</name>
    <name type="common">yellowstripe goby</name>
    <dbReference type="NCBI Taxonomy" id="88201"/>
    <lineage>
        <taxon>Eukaryota</taxon>
        <taxon>Metazoa</taxon>
        <taxon>Chordata</taxon>
        <taxon>Craniata</taxon>
        <taxon>Vertebrata</taxon>
        <taxon>Euteleostomi</taxon>
        <taxon>Actinopterygii</taxon>
        <taxon>Neopterygii</taxon>
        <taxon>Teleostei</taxon>
        <taxon>Neoteleostei</taxon>
        <taxon>Acanthomorphata</taxon>
        <taxon>Gobiaria</taxon>
        <taxon>Gobiiformes</taxon>
        <taxon>Gobioidei</taxon>
        <taxon>Gobiidae</taxon>
        <taxon>Gobionellinae</taxon>
        <taxon>Mugilogobius</taxon>
    </lineage>
</organism>
<dbReference type="Pfam" id="PF01835">
    <property type="entry name" value="MG2"/>
    <property type="match status" value="1"/>
</dbReference>
<keyword evidence="4" id="KW-1015">Disulfide bond</keyword>
<evidence type="ECO:0000313" key="8">
    <source>
        <dbReference type="EMBL" id="KAK7930173.1"/>
    </source>
</evidence>
<dbReference type="SUPFAM" id="SSF49410">
    <property type="entry name" value="Alpha-macroglobulin receptor domain"/>
    <property type="match status" value="1"/>
</dbReference>
<dbReference type="SUPFAM" id="SSF48239">
    <property type="entry name" value="Terpenoid cyclases/Protein prenyltransferases"/>
    <property type="match status" value="1"/>
</dbReference>
<dbReference type="PANTHER" id="PTHR11412">
    <property type="entry name" value="MACROGLOBULIN / COMPLEMENT"/>
    <property type="match status" value="1"/>
</dbReference>
<reference evidence="9" key="1">
    <citation type="submission" date="2024-04" db="EMBL/GenBank/DDBJ databases">
        <title>Salinicola lusitanus LLJ914,a marine bacterium isolated from the Okinawa Trough.</title>
        <authorList>
            <person name="Li J."/>
        </authorList>
    </citation>
    <scope>NUCLEOTIDE SEQUENCE [LARGE SCALE GENOMIC DNA]</scope>
</reference>
<dbReference type="Pfam" id="PF17789">
    <property type="entry name" value="MG4"/>
    <property type="match status" value="1"/>
</dbReference>
<dbReference type="InterPro" id="IPR009048">
    <property type="entry name" value="A-macroglobulin_rcpt-bd"/>
</dbReference>
<dbReference type="FunFam" id="2.60.40.10:FF:000155">
    <property type="entry name" value="complement C3 isoform X1"/>
    <property type="match status" value="1"/>
</dbReference>
<evidence type="ECO:0000256" key="4">
    <source>
        <dbReference type="ARBA" id="ARBA00023157"/>
    </source>
</evidence>
<dbReference type="SMART" id="SM01360">
    <property type="entry name" value="A2M"/>
    <property type="match status" value="1"/>
</dbReference>
<dbReference type="Pfam" id="PF01759">
    <property type="entry name" value="NTR"/>
    <property type="match status" value="1"/>
</dbReference>
<dbReference type="Gene3D" id="1.20.91.20">
    <property type="entry name" value="Anaphylotoxins (complement system)"/>
    <property type="match status" value="1"/>
</dbReference>
<comment type="caution">
    <text evidence="8">The sequence shown here is derived from an EMBL/GenBank/DDBJ whole genome shotgun (WGS) entry which is preliminary data.</text>
</comment>
<dbReference type="Pfam" id="PF07677">
    <property type="entry name" value="A2M_recep"/>
    <property type="match status" value="1"/>
</dbReference>
<dbReference type="InterPro" id="IPR001599">
    <property type="entry name" value="Macroglobln_a2"/>
</dbReference>
<dbReference type="InterPro" id="IPR011625">
    <property type="entry name" value="A2M_N_BRD"/>
</dbReference>
<evidence type="ECO:0000259" key="7">
    <source>
        <dbReference type="PROSITE" id="PS50189"/>
    </source>
</evidence>
<dbReference type="FunFam" id="2.40.50.120:FF:000013">
    <property type="entry name" value="Complement C3"/>
    <property type="match status" value="1"/>
</dbReference>
<dbReference type="InterPro" id="IPR041425">
    <property type="entry name" value="C3/4/5_MG1"/>
</dbReference>
<dbReference type="Pfam" id="PF07678">
    <property type="entry name" value="TED_complement"/>
    <property type="match status" value="1"/>
</dbReference>
<keyword evidence="2" id="KW-0964">Secreted</keyword>
<dbReference type="InterPro" id="IPR018933">
    <property type="entry name" value="Netrin_module_non-TIMP"/>
</dbReference>
<dbReference type="InterPro" id="IPR002890">
    <property type="entry name" value="MG2"/>
</dbReference>
<dbReference type="SUPFAM" id="SSF47686">
    <property type="entry name" value="Anaphylotoxins (complement system)"/>
    <property type="match status" value="1"/>
</dbReference>
<dbReference type="PANTHER" id="PTHR11412:SF81">
    <property type="entry name" value="COMPLEMENT C3"/>
    <property type="match status" value="1"/>
</dbReference>
<evidence type="ECO:0000313" key="9">
    <source>
        <dbReference type="Proteomes" id="UP001460270"/>
    </source>
</evidence>
<dbReference type="InterPro" id="IPR040839">
    <property type="entry name" value="MG4"/>
</dbReference>
<dbReference type="Pfam" id="PF00207">
    <property type="entry name" value="A2M"/>
    <property type="match status" value="1"/>
</dbReference>
<evidence type="ECO:0000256" key="3">
    <source>
        <dbReference type="ARBA" id="ARBA00022966"/>
    </source>
</evidence>
<gene>
    <name evidence="8" type="ORF">WMY93_006568</name>
</gene>
<dbReference type="Pfam" id="PF17791">
    <property type="entry name" value="MG3"/>
    <property type="match status" value="1"/>
</dbReference>
<dbReference type="Pfam" id="PF01821">
    <property type="entry name" value="ANATO"/>
    <property type="match status" value="1"/>
</dbReference>
<sequence>MRTLLVLLASIGLACITAVTDASPLKVMSAPNLLRVGTAENIFVECQDCAGQAQMNVEISVWNHPTKNIKLQHTVKTLNANNKYQALGELVIPPDSFSKDPTVKQYVYLQAAFPGYTLEKVVLVSFQSGYLFIQTDKTLYTPDSIVYFRIFALTPGMKPIGRDEATGDPASITVEVVTPEGIVIPLDPVSLKSGMHSGTYQLGEIVSPGQWKIVSKFQSNPQQNYSAEFEVKKYVLPSYEVKLRSESPFYYYDVSTFKVEITAKYLFGKEVNGMAYVVFGVMKDGNRKVFPSSLQRIPISDGNGEATLEKAHILKTFQNIDDLVGGFLFVTAMVYTESGSEMVEGEIRNIQIVTSPYSINFDKTPRYFKAGMSFDVTITVTNPDKTPAKNVPVELESGEAPNVMTVHGTTRDNGRASLTVNTRASDKHLRIIARTNDPQLVREKQTTATLVASPHESRSSNYIHINVMSADVKLGTDLKVHLNLNSQVRQFEITYLILSRGQLVSFGRQPSDGQVTVALVIPVTKLMLPSFRLIVYYHPSANEVVSDSVWVDVDDSCMGTVWEIVEKADTGCTPGGGRNSMGVFFDAGLMFQTDTAQGTAYRQELKCSAPARKKRAGTLIDAITTLASTYKEGSLERECCLAGVKTTHLPYTCQERKLYITDGAACETAFLHCCEELAKQRSELQEDNLVLARSEEDNSYMDSSEITSRTKFPESWQWITFKIPQCAGKPNCEMDMGIPLKDSITTWVFTGISLSENTGICVGKPLDVIVYKQFFIDLKLPYSAVVGEQIEVRAIIHNYIEDDITVRIELMENSDVCSSASKRGKYSQQVKVGPSTTRAVPFVIIPMKEGELKIEVKAAVKDSWHGDGVVKPLRVVPNGVLTKVNKIVEINPQGGTQAERINNTIPKTEMVPNTPSSTKVFISGREQVSPLVENVIGAASMGSLIYQPTGCGEQNMYHMTKPVIATTYLDKTNQWEAVGLQKRTEALNHIKTGYRNELKYAKPDGSFAVWADKPSSTWLTAYVVKVFSMASDLIAIENHVVCNAVKFLILKAQLPDGMFKEVGPIYHREYTGDVLGKDSDVSMTAFCLISMQEARRLCEATVNSLPNAVEKSVAYLEKHLPSLTNPYAVAITSYALANEQRFNKEILYNYVSPEMNHWISPRGHVFSLEATAYALLALVKGEFLEDARPIVRWFTKQQKNGGGYGSTQATIMVYQAVSEYWTVAKEPDYNLDVELKVPGRAAPYSYRFNRENHYTTRTSKNFEVNENVELTAKGTGEATMTLVTQYYAVPKEAVSDCTKFNLSLDFSLEKYEDEGNIYKLRIDFFFKNKEEDASMSILDISLPTGFIPINEDLDALSEGPARVIAKWEYNKALSEKGSIILYMDKVFHNRVEVLPIRMRQTHEVGVLQPASVSIYEYYGGNTDETKCIKYYHPQRKDGRILRRCKGGECLCAEENCSMQKKGQISNQERIAKACESTKTSKIDFVYNVVLEDAKYDVAFDIYVMRIEGVIKDGTYDKDAQGKLRKFLSFSHCRETLGLQKTKGYLIMGAAEDTLPDESNQSFEYLLGERTWIEYWPRGEECQMDEHRATCLGMEALIDKYESHGCIAK</sequence>
<dbReference type="InterPro" id="IPR001134">
    <property type="entry name" value="Netrin_domain"/>
</dbReference>
<dbReference type="Gene3D" id="2.60.120.1540">
    <property type="match status" value="1"/>
</dbReference>